<dbReference type="EMBL" id="JACXAH010000026">
    <property type="protein sequence ID" value="MBD1373494.1"/>
    <property type="molecule type" value="Genomic_DNA"/>
</dbReference>
<dbReference type="GO" id="GO:0046872">
    <property type="term" value="F:metal ion binding"/>
    <property type="evidence" value="ECO:0007669"/>
    <property type="project" value="UniProtKB-KW"/>
</dbReference>
<dbReference type="InterPro" id="IPR054712">
    <property type="entry name" value="Cas3-like_dom"/>
</dbReference>
<keyword evidence="9" id="KW-0051">Antiviral defense</keyword>
<evidence type="ECO:0000256" key="6">
    <source>
        <dbReference type="ARBA" id="ARBA00022801"/>
    </source>
</evidence>
<accession>A0A926NH66</accession>
<keyword evidence="6" id="KW-0378">Hydrolase</keyword>
<keyword evidence="7" id="KW-0347">Helicase</keyword>
<gene>
    <name evidence="11" type="primary">cas3</name>
    <name evidence="11" type="ORF">IC620_14160</name>
</gene>
<dbReference type="InterPro" id="IPR027417">
    <property type="entry name" value="P-loop_NTPase"/>
</dbReference>
<keyword evidence="8" id="KW-0067">ATP-binding</keyword>
<dbReference type="Gene3D" id="3.40.50.300">
    <property type="entry name" value="P-loop containing nucleotide triphosphate hydrolases"/>
    <property type="match status" value="2"/>
</dbReference>
<dbReference type="GO" id="GO:0005524">
    <property type="term" value="F:ATP binding"/>
    <property type="evidence" value="ECO:0007669"/>
    <property type="project" value="UniProtKB-KW"/>
</dbReference>
<dbReference type="AlphaFoldDB" id="A0A926NH66"/>
<dbReference type="GO" id="GO:0016787">
    <property type="term" value="F:hydrolase activity"/>
    <property type="evidence" value="ECO:0007669"/>
    <property type="project" value="UniProtKB-KW"/>
</dbReference>
<evidence type="ECO:0000256" key="3">
    <source>
        <dbReference type="ARBA" id="ARBA00022722"/>
    </source>
</evidence>
<sequence>MNQMAQPKLYYSHYNSKMKTGTQLELHLQEVGEAAQQSVPSFLHFDVIDYQQIKRLLKAQGYFHDLGKYTDFFQEYMRWGKRSPYQNHAHISALFFYRYLQEGFGAVSEDQQTNEILSFLFYVLVRKHHSFLTIDHLFPKEEIPRMRRELAEQTYNLLDKKQALADTYMLSETQMEQMLQDIPKLLTDKKLTLSTTRFRKKYAHERWYFLMLYGFSQLVDKDKSSAARLLQRDQIHFQSEWVTQYIERKSKGQTSHVNQMREQARHTVIHQINKMTADEVASTRIFTLTAPTGIGKTLTSMQAAFRLGERLQVLYHYTPKIITAIPFVNIIEQTKIDYEEVLHGKGSLNVNHRLAHKHIIDSFQLKQEIPIEKAMLEVDSWEGDVVLTTFVQFFQSIFTGQNARLMKVNKLAGSIVILDEVQSIPEKYMPLIGAVIIKLSEYYGTRFILMSATQPYLLEMGQRLLSHGDTETKEMTPTYSRSLLPEYADYYQLQARTKLIPSFQRVLDTDSLMDFFAETWQNRSAVVVVNTIKRCINVYEQMKDQFSGKALVYHLSTNLIPIERKRVIEEVKIALTSDQTVILVSTQTIEAGVDLDFEVGYRDLAPIESLIQTAGRVNRNANRKDHNGETRACPVYIVCLEKDHQYIYMFHHMDRTKALLAKQDVIFEPHYLPLIDTYYAQMADHLSTESLELWKKGVQLLDFKKVSAFQLIPDDQSIVDVLIEWDEQAEKLADAYEMLRLDETELDLEWIACVTGEAITSKSISPFQKKALARLILSKLSVYMVQVRIQRFQQTKPLPFSDRGGVDTSFYWVPRNQLAEFYHIETGYGCVEEARMW</sequence>
<evidence type="ECO:0000256" key="1">
    <source>
        <dbReference type="ARBA" id="ARBA00006847"/>
    </source>
</evidence>
<dbReference type="GO" id="GO:0003676">
    <property type="term" value="F:nucleic acid binding"/>
    <property type="evidence" value="ECO:0007669"/>
    <property type="project" value="InterPro"/>
</dbReference>
<evidence type="ECO:0000259" key="10">
    <source>
        <dbReference type="PROSITE" id="PS51643"/>
    </source>
</evidence>
<dbReference type="GO" id="GO:0004386">
    <property type="term" value="F:helicase activity"/>
    <property type="evidence" value="ECO:0007669"/>
    <property type="project" value="UniProtKB-KW"/>
</dbReference>
<dbReference type="InterPro" id="IPR006483">
    <property type="entry name" value="CRISPR-assoc_Cas3_HD"/>
</dbReference>
<dbReference type="InterPro" id="IPR006474">
    <property type="entry name" value="Helicase_Cas3_CRISPR-ass_core"/>
</dbReference>
<dbReference type="CDD" id="cd09641">
    <property type="entry name" value="Cas3''_I"/>
    <property type="match status" value="1"/>
</dbReference>
<dbReference type="GO" id="GO:0051607">
    <property type="term" value="P:defense response to virus"/>
    <property type="evidence" value="ECO:0007669"/>
    <property type="project" value="UniProtKB-KW"/>
</dbReference>
<dbReference type="Proteomes" id="UP000661691">
    <property type="component" value="Unassembled WGS sequence"/>
</dbReference>
<keyword evidence="3" id="KW-0540">Nuclease</keyword>
<comment type="similarity">
    <text evidence="1">In the N-terminal section; belongs to the CRISPR-associated nuclease Cas3-HD family.</text>
</comment>
<dbReference type="NCBIfam" id="TIGR01596">
    <property type="entry name" value="cas3_HD"/>
    <property type="match status" value="1"/>
</dbReference>
<evidence type="ECO:0000256" key="5">
    <source>
        <dbReference type="ARBA" id="ARBA00022741"/>
    </source>
</evidence>
<dbReference type="Pfam" id="PF22590">
    <property type="entry name" value="Cas3-like_C_2"/>
    <property type="match status" value="1"/>
</dbReference>
<keyword evidence="12" id="KW-1185">Reference proteome</keyword>
<keyword evidence="4" id="KW-0479">Metal-binding</keyword>
<feature type="domain" description="HD Cas3-type" evidence="10">
    <location>
        <begin position="17"/>
        <end position="224"/>
    </location>
</feature>
<evidence type="ECO:0000313" key="12">
    <source>
        <dbReference type="Proteomes" id="UP000661691"/>
    </source>
</evidence>
<dbReference type="CDD" id="cd17930">
    <property type="entry name" value="DEXHc_cas3"/>
    <property type="match status" value="1"/>
</dbReference>
<organism evidence="11 12">
    <name type="scientific">Polycladospora coralii</name>
    <dbReference type="NCBI Taxonomy" id="2771432"/>
    <lineage>
        <taxon>Bacteria</taxon>
        <taxon>Bacillati</taxon>
        <taxon>Bacillota</taxon>
        <taxon>Bacilli</taxon>
        <taxon>Bacillales</taxon>
        <taxon>Thermoactinomycetaceae</taxon>
        <taxon>Polycladospora</taxon>
    </lineage>
</organism>
<dbReference type="SUPFAM" id="SSF52540">
    <property type="entry name" value="P-loop containing nucleoside triphosphate hydrolases"/>
    <property type="match status" value="1"/>
</dbReference>
<comment type="similarity">
    <text evidence="2">In the central section; belongs to the CRISPR-associated helicase Cas3 family.</text>
</comment>
<evidence type="ECO:0000256" key="8">
    <source>
        <dbReference type="ARBA" id="ARBA00022840"/>
    </source>
</evidence>
<dbReference type="InterPro" id="IPR038257">
    <property type="entry name" value="CRISPR-assoc_Cas3_HD_sf"/>
</dbReference>
<evidence type="ECO:0000313" key="11">
    <source>
        <dbReference type="EMBL" id="MBD1373494.1"/>
    </source>
</evidence>
<evidence type="ECO:0000256" key="7">
    <source>
        <dbReference type="ARBA" id="ARBA00022806"/>
    </source>
</evidence>
<proteinExistence type="inferred from homology"/>
<dbReference type="PROSITE" id="PS51643">
    <property type="entry name" value="HD_CAS3"/>
    <property type="match status" value="1"/>
</dbReference>
<dbReference type="Pfam" id="PF00270">
    <property type="entry name" value="DEAD"/>
    <property type="match status" value="1"/>
</dbReference>
<dbReference type="NCBIfam" id="TIGR01587">
    <property type="entry name" value="cas3_core"/>
    <property type="match status" value="1"/>
</dbReference>
<evidence type="ECO:0000256" key="9">
    <source>
        <dbReference type="ARBA" id="ARBA00023118"/>
    </source>
</evidence>
<reference evidence="11" key="1">
    <citation type="submission" date="2020-09" db="EMBL/GenBank/DDBJ databases">
        <title>A novel bacterium of genus Hazenella, isolated from South China Sea.</title>
        <authorList>
            <person name="Huang H."/>
            <person name="Mo K."/>
            <person name="Hu Y."/>
        </authorList>
    </citation>
    <scope>NUCLEOTIDE SEQUENCE</scope>
    <source>
        <strain evidence="11">IB182357</strain>
    </source>
</reference>
<dbReference type="InterPro" id="IPR011545">
    <property type="entry name" value="DEAD/DEAH_box_helicase_dom"/>
</dbReference>
<comment type="caution">
    <text evidence="11">The sequence shown here is derived from an EMBL/GenBank/DDBJ whole genome shotgun (WGS) entry which is preliminary data.</text>
</comment>
<name>A0A926NH66_9BACL</name>
<dbReference type="Gene3D" id="1.10.3210.30">
    <property type="match status" value="1"/>
</dbReference>
<evidence type="ECO:0000256" key="2">
    <source>
        <dbReference type="ARBA" id="ARBA00009046"/>
    </source>
</evidence>
<evidence type="ECO:0000256" key="4">
    <source>
        <dbReference type="ARBA" id="ARBA00022723"/>
    </source>
</evidence>
<dbReference type="GO" id="GO:0004518">
    <property type="term" value="F:nuclease activity"/>
    <property type="evidence" value="ECO:0007669"/>
    <property type="project" value="UniProtKB-KW"/>
</dbReference>
<protein>
    <submittedName>
        <fullName evidence="11">CRISPR-associated helicase Cas3</fullName>
    </submittedName>
</protein>
<keyword evidence="5" id="KW-0547">Nucleotide-binding</keyword>